<feature type="transmembrane region" description="Helical" evidence="6">
    <location>
        <begin position="621"/>
        <end position="645"/>
    </location>
</feature>
<dbReference type="InterPro" id="IPR052536">
    <property type="entry name" value="ABC-4_Integral_Memb_Prot"/>
</dbReference>
<dbReference type="GO" id="GO:0005886">
    <property type="term" value="C:plasma membrane"/>
    <property type="evidence" value="ECO:0007669"/>
    <property type="project" value="UniProtKB-SubCell"/>
</dbReference>
<keyword evidence="9" id="KW-1185">Reference proteome</keyword>
<keyword evidence="4 6" id="KW-1133">Transmembrane helix</keyword>
<evidence type="ECO:0000256" key="4">
    <source>
        <dbReference type="ARBA" id="ARBA00022989"/>
    </source>
</evidence>
<feature type="transmembrane region" description="Helical" evidence="6">
    <location>
        <begin position="67"/>
        <end position="91"/>
    </location>
</feature>
<dbReference type="PANTHER" id="PTHR46795:SF3">
    <property type="entry name" value="ABC TRANSPORTER PERMEASE"/>
    <property type="match status" value="1"/>
</dbReference>
<dbReference type="InterPro" id="IPR003838">
    <property type="entry name" value="ABC3_permease_C"/>
</dbReference>
<evidence type="ECO:0000256" key="3">
    <source>
        <dbReference type="ARBA" id="ARBA00022692"/>
    </source>
</evidence>
<reference evidence="8 9" key="1">
    <citation type="submission" date="2017-05" db="EMBL/GenBank/DDBJ databases">
        <title>Vagococcus spp. assemblies.</title>
        <authorList>
            <person name="Gulvik C.A."/>
        </authorList>
    </citation>
    <scope>NUCLEOTIDE SEQUENCE [LARGE SCALE GENOMIC DNA]</scope>
    <source>
        <strain evidence="8 9">NCFB 2777</strain>
    </source>
</reference>
<feature type="transmembrane region" description="Helical" evidence="6">
    <location>
        <begin position="210"/>
        <end position="230"/>
    </location>
</feature>
<feature type="transmembrane region" description="Helical" evidence="6">
    <location>
        <begin position="709"/>
        <end position="726"/>
    </location>
</feature>
<sequence length="745" mass="85890">MNFRQLVFKNILRNARVYLSYFLSSVFSIFVFFTAAILYFHPALEGDFLDGNTRLTAITLYFTTNSLFGFALLVIAILSLIFLGSMFFLFLKERQQNFSLYMMLGMTRNNLRKMIALENSLVGMSSITVGIVIGVIFSKFILLIGQNILGVDQPLTFYFPTEAIALTLIVYLFVFIGVMLLTLSFFKTTDGSMTLNIFNKSLKDPKTNDYLIALGIVSLFLTYSMTFLFVKVVKWSSLDSSLKGVTDFTKVLLIGAASFFCLGLYLFFQQLLIQVVNLCRKYSWRFKSDKLFVFSSLAYRLKANSTLYFLITFSALFAFFTITGTVLLSKVELYGTNEENTLAYTYRAYNVKNQADWDFHDETLAGIKKIISKSHYSAKSSRLDDSAVLTLNSHQYIPDFYDDRIGVIDEDNNVKKNRKLLFLMPLSEYNSMARFKGKSQLTLSGKHELVILSNKFSQVPYQYNGDVEFEGPKEPKVENVTFRFLPADYNAGNNLPNITVVADNFYQEIIKNIQLAGPRLKAEQLVSEPPAGLTKEEYLKLIEIPQLSYPFQIIHFKEWATSGSVDTEVRDYLRERQEVINERIDESEETYDPLVDDYTFFDYTSSYQTLLQRKNEQGGTFLANLLIGSVFFIFNACILYFRLFGELEQDSRYHRTLHLIGIPPKLRHQLITLEMAVMFFLPLTIAIINYLLVVWGLNVIIGINIWQEAFLVIGLFLVFQVSFFFISRRNYLNNVEYRVDKWQGY</sequence>
<feature type="transmembrane region" description="Helical" evidence="6">
    <location>
        <begin position="250"/>
        <end position="268"/>
    </location>
</feature>
<feature type="transmembrane region" description="Helical" evidence="6">
    <location>
        <begin position="121"/>
        <end position="144"/>
    </location>
</feature>
<feature type="transmembrane region" description="Helical" evidence="6">
    <location>
        <begin position="307"/>
        <end position="328"/>
    </location>
</feature>
<dbReference type="GeneID" id="98567690"/>
<feature type="transmembrane region" description="Helical" evidence="6">
    <location>
        <begin position="21"/>
        <end position="40"/>
    </location>
</feature>
<comment type="caution">
    <text evidence="8">The sequence shown here is derived from an EMBL/GenBank/DDBJ whole genome shotgun (WGS) entry which is preliminary data.</text>
</comment>
<dbReference type="Proteomes" id="UP000287239">
    <property type="component" value="Unassembled WGS sequence"/>
</dbReference>
<evidence type="ECO:0000256" key="5">
    <source>
        <dbReference type="ARBA" id="ARBA00023136"/>
    </source>
</evidence>
<keyword evidence="3 6" id="KW-0812">Transmembrane</keyword>
<accession>A0A429ZTB1</accession>
<dbReference type="RefSeq" id="WP_126778861.1">
    <property type="nucleotide sequence ID" value="NZ_NGJU01000005.1"/>
</dbReference>
<evidence type="ECO:0000256" key="1">
    <source>
        <dbReference type="ARBA" id="ARBA00004651"/>
    </source>
</evidence>
<organism evidence="8 9">
    <name type="scientific">Vagococcus salmoninarum</name>
    <dbReference type="NCBI Taxonomy" id="2739"/>
    <lineage>
        <taxon>Bacteria</taxon>
        <taxon>Bacillati</taxon>
        <taxon>Bacillota</taxon>
        <taxon>Bacilli</taxon>
        <taxon>Lactobacillales</taxon>
        <taxon>Enterococcaceae</taxon>
        <taxon>Vagococcus</taxon>
    </lineage>
</organism>
<evidence type="ECO:0000259" key="7">
    <source>
        <dbReference type="Pfam" id="PF02687"/>
    </source>
</evidence>
<gene>
    <name evidence="8" type="ORF">CBF35_04850</name>
</gene>
<dbReference type="PANTHER" id="PTHR46795">
    <property type="entry name" value="ABC TRANSPORTER PERMEASE-RELATED-RELATED"/>
    <property type="match status" value="1"/>
</dbReference>
<evidence type="ECO:0000313" key="9">
    <source>
        <dbReference type="Proteomes" id="UP000287239"/>
    </source>
</evidence>
<name>A0A429ZTB1_9ENTE</name>
<dbReference type="AlphaFoldDB" id="A0A429ZTB1"/>
<comment type="subcellular location">
    <subcellularLocation>
        <location evidence="1">Cell membrane</location>
        <topology evidence="1">Multi-pass membrane protein</topology>
    </subcellularLocation>
</comment>
<evidence type="ECO:0000256" key="6">
    <source>
        <dbReference type="SAM" id="Phobius"/>
    </source>
</evidence>
<proteinExistence type="predicted"/>
<feature type="domain" description="ABC3 transporter permease C-terminal" evidence="7">
    <location>
        <begin position="70"/>
        <end position="186"/>
    </location>
</feature>
<evidence type="ECO:0000313" key="8">
    <source>
        <dbReference type="EMBL" id="RST96902.1"/>
    </source>
</evidence>
<protein>
    <recommendedName>
        <fullName evidence="7">ABC3 transporter permease C-terminal domain-containing protein</fullName>
    </recommendedName>
</protein>
<dbReference type="OrthoDB" id="1937696at2"/>
<feature type="transmembrane region" description="Helical" evidence="6">
    <location>
        <begin position="164"/>
        <end position="186"/>
    </location>
</feature>
<dbReference type="EMBL" id="NGJU01000005">
    <property type="protein sequence ID" value="RST96902.1"/>
    <property type="molecule type" value="Genomic_DNA"/>
</dbReference>
<dbReference type="Pfam" id="PF02687">
    <property type="entry name" value="FtsX"/>
    <property type="match status" value="1"/>
</dbReference>
<keyword evidence="5 6" id="KW-0472">Membrane</keyword>
<evidence type="ECO:0000256" key="2">
    <source>
        <dbReference type="ARBA" id="ARBA00022475"/>
    </source>
</evidence>
<keyword evidence="2" id="KW-1003">Cell membrane</keyword>
<feature type="transmembrane region" description="Helical" evidence="6">
    <location>
        <begin position="675"/>
        <end position="697"/>
    </location>
</feature>